<evidence type="ECO:0000313" key="2">
    <source>
        <dbReference type="Proteomes" id="UP000054815"/>
    </source>
</evidence>
<gene>
    <name evidence="1" type="primary">F35D11.3</name>
    <name evidence="1" type="ORF">T4E_11233</name>
</gene>
<organism evidence="1 2">
    <name type="scientific">Trichinella pseudospiralis</name>
    <name type="common">Parasitic roundworm</name>
    <dbReference type="NCBI Taxonomy" id="6337"/>
    <lineage>
        <taxon>Eukaryota</taxon>
        <taxon>Metazoa</taxon>
        <taxon>Ecdysozoa</taxon>
        <taxon>Nematoda</taxon>
        <taxon>Enoplea</taxon>
        <taxon>Dorylaimia</taxon>
        <taxon>Trichinellida</taxon>
        <taxon>Trichinellidae</taxon>
        <taxon>Trichinella</taxon>
    </lineage>
</organism>
<proteinExistence type="predicted"/>
<name>A0A0V0XIT4_TRIPS</name>
<comment type="caution">
    <text evidence="1">The sequence shown here is derived from an EMBL/GenBank/DDBJ whole genome shotgun (WGS) entry which is preliminary data.</text>
</comment>
<evidence type="ECO:0000313" key="1">
    <source>
        <dbReference type="EMBL" id="KRX87880.1"/>
    </source>
</evidence>
<dbReference type="EMBL" id="JYDU01000262">
    <property type="protein sequence ID" value="KRX87880.1"/>
    <property type="molecule type" value="Genomic_DNA"/>
</dbReference>
<dbReference type="Proteomes" id="UP000054815">
    <property type="component" value="Unassembled WGS sequence"/>
</dbReference>
<sequence>MELPEEINAEMKAAMFDSTDLLKAEQFASAIKEDQFWSDNDISLVLFDLLIIFIRNGSYDSRLRHLLILAADMLGIRMEIFNECEDALICTLEINSSKQTGDNNP</sequence>
<accession>A0A0V0XIT4</accession>
<protein>
    <submittedName>
        <fullName evidence="1">Putative membrane protein-like protein</fullName>
    </submittedName>
</protein>
<dbReference type="AlphaFoldDB" id="A0A0V0XIT4"/>
<reference evidence="1 2" key="1">
    <citation type="submission" date="2015-01" db="EMBL/GenBank/DDBJ databases">
        <title>Evolution of Trichinella species and genotypes.</title>
        <authorList>
            <person name="Korhonen P.K."/>
            <person name="Edoardo P."/>
            <person name="Giuseppe L.R."/>
            <person name="Gasser R.B."/>
        </authorList>
    </citation>
    <scope>NUCLEOTIDE SEQUENCE [LARGE SCALE GENOMIC DNA]</scope>
    <source>
        <strain evidence="1">ISS141</strain>
    </source>
</reference>